<keyword evidence="2" id="KW-1185">Reference proteome</keyword>
<protein>
    <submittedName>
        <fullName evidence="1">DUF2321 domain-containing protein</fullName>
    </submittedName>
</protein>
<name>A0ABD6DEC1_9EURY</name>
<comment type="caution">
    <text evidence="1">The sequence shown here is derived from an EMBL/GenBank/DDBJ whole genome shotgun (WGS) entry which is preliminary data.</text>
</comment>
<dbReference type="Pfam" id="PF10083">
    <property type="entry name" value="DUF2321"/>
    <property type="match status" value="1"/>
</dbReference>
<dbReference type="RefSeq" id="WP_368407750.1">
    <property type="nucleotide sequence ID" value="NZ_JANHJR010000002.1"/>
</dbReference>
<reference evidence="1 2" key="1">
    <citation type="journal article" date="2019" name="Int. J. Syst. Evol. Microbiol.">
        <title>The Global Catalogue of Microorganisms (GCM) 10K type strain sequencing project: providing services to taxonomists for standard genome sequencing and annotation.</title>
        <authorList>
            <consortium name="The Broad Institute Genomics Platform"/>
            <consortium name="The Broad Institute Genome Sequencing Center for Infectious Disease"/>
            <person name="Wu L."/>
            <person name="Ma J."/>
        </authorList>
    </citation>
    <scope>NUCLEOTIDE SEQUENCE [LARGE SCALE GENOMIC DNA]</scope>
    <source>
        <strain evidence="1 2">CGMCC 1.10390</strain>
    </source>
</reference>
<proteinExistence type="predicted"/>
<dbReference type="EMBL" id="JBHUDO010000001">
    <property type="protein sequence ID" value="MFD1644659.1"/>
    <property type="molecule type" value="Genomic_DNA"/>
</dbReference>
<accession>A0ABD6DEC1</accession>
<dbReference type="AlphaFoldDB" id="A0ABD6DEC1"/>
<organism evidence="1 2">
    <name type="scientific">Haloarchaeobius litoreus</name>
    <dbReference type="NCBI Taxonomy" id="755306"/>
    <lineage>
        <taxon>Archaea</taxon>
        <taxon>Methanobacteriati</taxon>
        <taxon>Methanobacteriota</taxon>
        <taxon>Stenosarchaea group</taxon>
        <taxon>Halobacteria</taxon>
        <taxon>Halobacteriales</taxon>
        <taxon>Halorubellaceae</taxon>
        <taxon>Haloarchaeobius</taxon>
    </lineage>
</organism>
<dbReference type="InterPro" id="IPR016891">
    <property type="entry name" value="DUF2321"/>
</dbReference>
<gene>
    <name evidence="1" type="ORF">ACFSBL_03085</name>
</gene>
<sequence>MADYEPMQVCAENGHQITVYYDSQPTTRQDFCEQCGSETIHQCPECDSIIRGNYQVDGVAGSFDKDVPSYCHGCGEAYPWVQQS</sequence>
<dbReference type="Proteomes" id="UP001597034">
    <property type="component" value="Unassembled WGS sequence"/>
</dbReference>
<evidence type="ECO:0000313" key="2">
    <source>
        <dbReference type="Proteomes" id="UP001597034"/>
    </source>
</evidence>
<evidence type="ECO:0000313" key="1">
    <source>
        <dbReference type="EMBL" id="MFD1644659.1"/>
    </source>
</evidence>